<dbReference type="EMBL" id="CP063311">
    <property type="protein sequence ID" value="QOV21125.1"/>
    <property type="molecule type" value="Genomic_DNA"/>
</dbReference>
<protein>
    <submittedName>
        <fullName evidence="1">Uncharacterized protein</fullName>
    </submittedName>
</protein>
<keyword evidence="2" id="KW-1185">Reference proteome</keyword>
<name>A0A7U3NKX0_9CYAN</name>
<reference evidence="2" key="1">
    <citation type="submission" date="2020-10" db="EMBL/GenBank/DDBJ databases">
        <title>Genome-based taxonomic classification of the species Anabaenopsis elenkinii.</title>
        <authorList>
            <person name="Delbaje E."/>
            <person name="Andreote A.P.D."/>
            <person name="Pellegrinetti T.A."/>
            <person name="Cruz R.B."/>
            <person name="Branco L.H.Z."/>
            <person name="Fiore M.F."/>
        </authorList>
    </citation>
    <scope>NUCLEOTIDE SEQUENCE [LARGE SCALE GENOMIC DNA]</scope>
    <source>
        <strain evidence="2">CCIBt3563</strain>
    </source>
</reference>
<dbReference type="Proteomes" id="UP000593846">
    <property type="component" value="Chromosome"/>
</dbReference>
<evidence type="ECO:0000313" key="1">
    <source>
        <dbReference type="EMBL" id="QOV21125.1"/>
    </source>
</evidence>
<gene>
    <name evidence="1" type="ORF">IM676_09955</name>
</gene>
<organism evidence="1 2">
    <name type="scientific">Anabaenopsis elenkinii CCIBt3563</name>
    <dbReference type="NCBI Taxonomy" id="2779889"/>
    <lineage>
        <taxon>Bacteria</taxon>
        <taxon>Bacillati</taxon>
        <taxon>Cyanobacteriota</taxon>
        <taxon>Cyanophyceae</taxon>
        <taxon>Nostocales</taxon>
        <taxon>Nodulariaceae</taxon>
        <taxon>Anabaenopsis</taxon>
    </lineage>
</organism>
<evidence type="ECO:0000313" key="2">
    <source>
        <dbReference type="Proteomes" id="UP000593846"/>
    </source>
</evidence>
<dbReference type="AlphaFoldDB" id="A0A7U3NKX0"/>
<sequence>MAEMDFTPVCQRLKPLCSKEPRFKTPESIFQPFYLNYRHAWGAIGKIK</sequence>
<dbReference type="RefSeq" id="WP_200986777.1">
    <property type="nucleotide sequence ID" value="NZ_CP063311.1"/>
</dbReference>
<dbReference type="KEGG" id="aee:IM676_09955"/>
<accession>A0A7U3NKX0</accession>
<proteinExistence type="predicted"/>